<keyword evidence="20" id="KW-1185">Reference proteome</keyword>
<keyword evidence="11 14" id="KW-1015">Disulfide bond</keyword>
<feature type="disulfide bond" evidence="14">
    <location>
        <begin position="27"/>
        <end position="67"/>
    </location>
</feature>
<dbReference type="VEuPathDB" id="FungiDB:HMPREF1541_07112"/>
<feature type="disulfide bond" evidence="14">
    <location>
        <begin position="41"/>
        <end position="48"/>
    </location>
</feature>
<keyword evidence="5" id="KW-0964">Secreted</keyword>
<keyword evidence="7 16" id="KW-0812">Transmembrane</keyword>
<evidence type="ECO:0000256" key="6">
    <source>
        <dbReference type="ARBA" id="ARBA00022622"/>
    </source>
</evidence>
<gene>
    <name evidence="19" type="ORF">HMPREF1541_07112</name>
</gene>
<evidence type="ECO:0000313" key="20">
    <source>
        <dbReference type="Proteomes" id="UP000030752"/>
    </source>
</evidence>
<dbReference type="EMBL" id="KB822723">
    <property type="protein sequence ID" value="ETN37490.1"/>
    <property type="molecule type" value="Genomic_DNA"/>
</dbReference>
<reference evidence="19 20" key="1">
    <citation type="submission" date="2013-03" db="EMBL/GenBank/DDBJ databases">
        <title>The Genome Sequence of Phialophora europaea CBS 101466.</title>
        <authorList>
            <consortium name="The Broad Institute Genomics Platform"/>
            <person name="Cuomo C."/>
            <person name="de Hoog S."/>
            <person name="Gorbushina A."/>
            <person name="Walker B."/>
            <person name="Young S.K."/>
            <person name="Zeng Q."/>
            <person name="Gargeya S."/>
            <person name="Fitzgerald M."/>
            <person name="Haas B."/>
            <person name="Abouelleil A."/>
            <person name="Allen A.W."/>
            <person name="Alvarado L."/>
            <person name="Arachchi H.M."/>
            <person name="Berlin A.M."/>
            <person name="Chapman S.B."/>
            <person name="Gainer-Dewar J."/>
            <person name="Goldberg J."/>
            <person name="Griggs A."/>
            <person name="Gujja S."/>
            <person name="Hansen M."/>
            <person name="Howarth C."/>
            <person name="Imamovic A."/>
            <person name="Ireland A."/>
            <person name="Larimer J."/>
            <person name="McCowan C."/>
            <person name="Murphy C."/>
            <person name="Pearson M."/>
            <person name="Poon T.W."/>
            <person name="Priest M."/>
            <person name="Roberts A."/>
            <person name="Saif S."/>
            <person name="Shea T."/>
            <person name="Sisk P."/>
            <person name="Sykes S."/>
            <person name="Wortman J."/>
            <person name="Nusbaum C."/>
            <person name="Birren B."/>
        </authorList>
    </citation>
    <scope>NUCLEOTIDE SEQUENCE [LARGE SCALE GENOMIC DNA]</scope>
    <source>
        <strain evidence="19 20">CBS 101466</strain>
    </source>
</reference>
<dbReference type="eggNOG" id="ENOG502T33H">
    <property type="taxonomic scope" value="Eukaryota"/>
</dbReference>
<evidence type="ECO:0000256" key="12">
    <source>
        <dbReference type="ARBA" id="ARBA00023288"/>
    </source>
</evidence>
<evidence type="ECO:0000256" key="4">
    <source>
        <dbReference type="ARBA" id="ARBA00010031"/>
    </source>
</evidence>
<dbReference type="AlphaFoldDB" id="W2RME8"/>
<evidence type="ECO:0000256" key="7">
    <source>
        <dbReference type="ARBA" id="ARBA00022692"/>
    </source>
</evidence>
<keyword evidence="12" id="KW-0449">Lipoprotein</keyword>
<evidence type="ECO:0000256" key="5">
    <source>
        <dbReference type="ARBA" id="ARBA00022525"/>
    </source>
</evidence>
<dbReference type="STRING" id="1220924.W2RME8"/>
<feature type="compositionally biased region" description="Polar residues" evidence="15">
    <location>
        <begin position="397"/>
        <end position="408"/>
    </location>
</feature>
<evidence type="ECO:0000256" key="14">
    <source>
        <dbReference type="PROSITE-ProRule" id="PRU01356"/>
    </source>
</evidence>
<protein>
    <recommendedName>
        <fullName evidence="18">CFEM domain-containing protein</fullName>
    </recommendedName>
</protein>
<dbReference type="InterPro" id="IPR052337">
    <property type="entry name" value="SAT4-like"/>
</dbReference>
<keyword evidence="8 17" id="KW-0732">Signal</keyword>
<dbReference type="GO" id="GO:0005576">
    <property type="term" value="C:extracellular region"/>
    <property type="evidence" value="ECO:0007669"/>
    <property type="project" value="UniProtKB-SubCell"/>
</dbReference>
<dbReference type="Pfam" id="PF05730">
    <property type="entry name" value="CFEM"/>
    <property type="match status" value="1"/>
</dbReference>
<evidence type="ECO:0000313" key="19">
    <source>
        <dbReference type="EMBL" id="ETN37490.1"/>
    </source>
</evidence>
<feature type="transmembrane region" description="Helical" evidence="16">
    <location>
        <begin position="248"/>
        <end position="277"/>
    </location>
</feature>
<keyword evidence="6" id="KW-0325">Glycoprotein</keyword>
<dbReference type="GO" id="GO:0098552">
    <property type="term" value="C:side of membrane"/>
    <property type="evidence" value="ECO:0007669"/>
    <property type="project" value="UniProtKB-KW"/>
</dbReference>
<evidence type="ECO:0000256" key="17">
    <source>
        <dbReference type="SAM" id="SignalP"/>
    </source>
</evidence>
<dbReference type="InterPro" id="IPR008427">
    <property type="entry name" value="Extracellular_membr_CFEM_dom"/>
</dbReference>
<sequence length="449" mass="49877">MRLLWPLLALLVAVNAQFELATQLPTCALTCVLDILPSTNCSVTDIDCICASDQLWADALGCVLDNCTTREALTAQNVSATTCKRAVRDRGLEVAIVGPALTGLALAFVGLRGLARRPDKGDLWGWDDAAVVFAWAIGLPVAIMDGYFYKYGIGKDIWTIPFDDITNLLRLFYLAEIFYLLSTVATKLALLIFFLRVFPNRNFRLATQVMMGICIAFCTAFILPLIFQCRPINYAWHRWDDQKEGQCINVYAGIAAHAALNMILDLIILILPLPILFRLHTTYFWRQKFHILVMFSFGLIVTIISLLRLVALFPLRNATNITWDYWGSIMWSVVETEVGIICACLPAAKVVFARLLPTWFKSTTYPSTMQRSEHPHGRRVVSSNRGPRLSDRGPSPIGSTQTGETGLNNMIDLEAPASKESANMRMGATTPSDGGGLEDSRPTSTKQWS</sequence>
<evidence type="ECO:0000256" key="15">
    <source>
        <dbReference type="SAM" id="MobiDB-lite"/>
    </source>
</evidence>
<feature type="transmembrane region" description="Helical" evidence="16">
    <location>
        <begin position="177"/>
        <end position="197"/>
    </location>
</feature>
<dbReference type="GeneID" id="19974451"/>
<dbReference type="InterPro" id="IPR049326">
    <property type="entry name" value="Rhodopsin_dom_fungi"/>
</dbReference>
<accession>W2RME8</accession>
<feature type="disulfide bond" evidence="14">
    <location>
        <begin position="31"/>
        <end position="62"/>
    </location>
</feature>
<proteinExistence type="inferred from homology"/>
<feature type="transmembrane region" description="Helical" evidence="16">
    <location>
        <begin position="289"/>
        <end position="309"/>
    </location>
</feature>
<dbReference type="SMART" id="SM00747">
    <property type="entry name" value="CFEM"/>
    <property type="match status" value="1"/>
</dbReference>
<evidence type="ECO:0000256" key="9">
    <source>
        <dbReference type="ARBA" id="ARBA00022989"/>
    </source>
</evidence>
<feature type="chain" id="PRO_5004824872" description="CFEM domain-containing protein" evidence="17">
    <location>
        <begin position="17"/>
        <end position="449"/>
    </location>
</feature>
<organism evidence="19 20">
    <name type="scientific">Cyphellophora europaea (strain CBS 101466)</name>
    <name type="common">Phialophora europaea</name>
    <dbReference type="NCBI Taxonomy" id="1220924"/>
    <lineage>
        <taxon>Eukaryota</taxon>
        <taxon>Fungi</taxon>
        <taxon>Dikarya</taxon>
        <taxon>Ascomycota</taxon>
        <taxon>Pezizomycotina</taxon>
        <taxon>Eurotiomycetes</taxon>
        <taxon>Chaetothyriomycetidae</taxon>
        <taxon>Chaetothyriales</taxon>
        <taxon>Cyphellophoraceae</taxon>
        <taxon>Cyphellophora</taxon>
    </lineage>
</organism>
<evidence type="ECO:0000259" key="18">
    <source>
        <dbReference type="PROSITE" id="PS52012"/>
    </source>
</evidence>
<dbReference type="OrthoDB" id="2496787at2759"/>
<dbReference type="Pfam" id="PF20684">
    <property type="entry name" value="Fung_rhodopsin"/>
    <property type="match status" value="1"/>
</dbReference>
<evidence type="ECO:0000256" key="2">
    <source>
        <dbReference type="ARBA" id="ARBA00004589"/>
    </source>
</evidence>
<keyword evidence="14" id="KW-0408">Iron</keyword>
<comment type="subcellular location">
    <subcellularLocation>
        <location evidence="2">Membrane</location>
        <topology evidence="2">Lipid-anchor</topology>
        <topology evidence="2">GPI-anchor</topology>
    </subcellularLocation>
    <subcellularLocation>
        <location evidence="1">Membrane</location>
        <topology evidence="1">Multi-pass membrane protein</topology>
    </subcellularLocation>
    <subcellularLocation>
        <location evidence="3">Secreted</location>
    </subcellularLocation>
</comment>
<keyword evidence="14" id="KW-0479">Metal-binding</keyword>
<comment type="similarity">
    <text evidence="4">Belongs to the RBT5 family.</text>
</comment>
<keyword evidence="14" id="KW-0349">Heme</keyword>
<evidence type="ECO:0000256" key="13">
    <source>
        <dbReference type="ARBA" id="ARBA00038359"/>
    </source>
</evidence>
<feature type="binding site" description="axial binding residue" evidence="14">
    <location>
        <position position="45"/>
    </location>
    <ligand>
        <name>heme</name>
        <dbReference type="ChEBI" id="CHEBI:30413"/>
    </ligand>
    <ligandPart>
        <name>Fe</name>
        <dbReference type="ChEBI" id="CHEBI:18248"/>
    </ligandPart>
</feature>
<evidence type="ECO:0000256" key="16">
    <source>
        <dbReference type="SAM" id="Phobius"/>
    </source>
</evidence>
<dbReference type="PANTHER" id="PTHR33048:SF47">
    <property type="entry name" value="INTEGRAL MEMBRANE PROTEIN-RELATED"/>
    <property type="match status" value="1"/>
</dbReference>
<dbReference type="PANTHER" id="PTHR33048">
    <property type="entry name" value="PTH11-LIKE INTEGRAL MEMBRANE PROTEIN (AFU_ORTHOLOGUE AFUA_5G11245)"/>
    <property type="match status" value="1"/>
</dbReference>
<name>W2RME8_CYPE1</name>
<evidence type="ECO:0000256" key="1">
    <source>
        <dbReference type="ARBA" id="ARBA00004141"/>
    </source>
</evidence>
<feature type="transmembrane region" description="Helical" evidence="16">
    <location>
        <begin position="209"/>
        <end position="228"/>
    </location>
</feature>
<evidence type="ECO:0000256" key="3">
    <source>
        <dbReference type="ARBA" id="ARBA00004613"/>
    </source>
</evidence>
<feature type="signal peptide" evidence="17">
    <location>
        <begin position="1"/>
        <end position="16"/>
    </location>
</feature>
<evidence type="ECO:0000256" key="10">
    <source>
        <dbReference type="ARBA" id="ARBA00023136"/>
    </source>
</evidence>
<evidence type="ECO:0000256" key="11">
    <source>
        <dbReference type="ARBA" id="ARBA00023157"/>
    </source>
</evidence>
<feature type="region of interest" description="Disordered" evidence="15">
    <location>
        <begin position="367"/>
        <end position="449"/>
    </location>
</feature>
<feature type="domain" description="CFEM" evidence="18">
    <location>
        <begin position="1"/>
        <end position="110"/>
    </location>
</feature>
<dbReference type="GO" id="GO:0046872">
    <property type="term" value="F:metal ion binding"/>
    <property type="evidence" value="ECO:0007669"/>
    <property type="project" value="UniProtKB-UniRule"/>
</dbReference>
<dbReference type="HOGENOM" id="CLU_028200_6_2_1"/>
<feature type="transmembrane region" description="Helical" evidence="16">
    <location>
        <begin position="91"/>
        <end position="111"/>
    </location>
</feature>
<feature type="transmembrane region" description="Helical" evidence="16">
    <location>
        <begin position="123"/>
        <end position="143"/>
    </location>
</feature>
<comment type="similarity">
    <text evidence="13">Belongs to the SAT4 family.</text>
</comment>
<feature type="disulfide bond" evidence="14">
    <location>
        <begin position="50"/>
        <end position="83"/>
    </location>
</feature>
<keyword evidence="9 16" id="KW-1133">Transmembrane helix</keyword>
<dbReference type="Proteomes" id="UP000030752">
    <property type="component" value="Unassembled WGS sequence"/>
</dbReference>
<dbReference type="InParanoid" id="W2RME8"/>
<keyword evidence="10 16" id="KW-0472">Membrane</keyword>
<keyword evidence="6" id="KW-0336">GPI-anchor</keyword>
<evidence type="ECO:0000256" key="8">
    <source>
        <dbReference type="ARBA" id="ARBA00022729"/>
    </source>
</evidence>
<dbReference type="RefSeq" id="XP_008719659.1">
    <property type="nucleotide sequence ID" value="XM_008721437.1"/>
</dbReference>
<dbReference type="PROSITE" id="PS52012">
    <property type="entry name" value="CFEM"/>
    <property type="match status" value="1"/>
</dbReference>